<dbReference type="Proteomes" id="UP000542973">
    <property type="component" value="Unassembled WGS sequence"/>
</dbReference>
<dbReference type="CDD" id="cd00293">
    <property type="entry name" value="USP-like"/>
    <property type="match status" value="1"/>
</dbReference>
<comment type="caution">
    <text evidence="1">The sequence shown here is derived from an EMBL/GenBank/DDBJ whole genome shotgun (WGS) entry which is preliminary data.</text>
</comment>
<protein>
    <submittedName>
        <fullName evidence="1">Universal stress protein</fullName>
    </submittedName>
</protein>
<dbReference type="Pfam" id="PF00582">
    <property type="entry name" value="Usp"/>
    <property type="match status" value="1"/>
</dbReference>
<evidence type="ECO:0000313" key="1">
    <source>
        <dbReference type="EMBL" id="NNH12653.1"/>
    </source>
</evidence>
<reference evidence="1 2" key="1">
    <citation type="submission" date="2020-05" db="EMBL/GenBank/DDBJ databases">
        <title>MicrobeNet Type strains.</title>
        <authorList>
            <person name="Nicholson A.C."/>
        </authorList>
    </citation>
    <scope>NUCLEOTIDE SEQUENCE [LARGE SCALE GENOMIC DNA]</scope>
    <source>
        <strain evidence="1 2">ATCC 700815</strain>
    </source>
</reference>
<dbReference type="GeneID" id="70688100"/>
<dbReference type="PANTHER" id="PTHR31964:SF144">
    <property type="entry name" value="USPA DOMAIN-CONTAINING PROTEIN"/>
    <property type="match status" value="1"/>
</dbReference>
<dbReference type="PANTHER" id="PTHR31964">
    <property type="entry name" value="ADENINE NUCLEOTIDE ALPHA HYDROLASES-LIKE SUPERFAMILY PROTEIN"/>
    <property type="match status" value="1"/>
</dbReference>
<dbReference type="AlphaFoldDB" id="A0A6N1BJ82"/>
<dbReference type="RefSeq" id="WP_053823706.1">
    <property type="nucleotide sequence ID" value="NZ_BAAAEB010000022.1"/>
</dbReference>
<dbReference type="Gene3D" id="3.40.50.620">
    <property type="entry name" value="HUPs"/>
    <property type="match status" value="1"/>
</dbReference>
<accession>A0A6N1BJ82</accession>
<dbReference type="SUPFAM" id="SSF52402">
    <property type="entry name" value="Adenine nucleotide alpha hydrolases-like"/>
    <property type="match status" value="1"/>
</dbReference>
<name>A0A6N1BJ82_9BURK</name>
<organism evidence="1 2">
    <name type="scientific">Cupriavidus gilardii</name>
    <dbReference type="NCBI Taxonomy" id="82541"/>
    <lineage>
        <taxon>Bacteria</taxon>
        <taxon>Pseudomonadati</taxon>
        <taxon>Pseudomonadota</taxon>
        <taxon>Betaproteobacteria</taxon>
        <taxon>Burkholderiales</taxon>
        <taxon>Burkholderiaceae</taxon>
        <taxon>Cupriavidus</taxon>
    </lineage>
</organism>
<dbReference type="InterPro" id="IPR014729">
    <property type="entry name" value="Rossmann-like_a/b/a_fold"/>
</dbReference>
<sequence>MATLLLPCDGSPSALLAVRHAIDEFHRGDASRVHLLNVQPPFSAYVARHVCRELRAQFQRERADAELAEARQLLDAAGVPCFTHREVGDTAQCIAESARRLHCDRVLIGTTRKGALVRAIEHSLTNRLLDCCTVPVEVVAGAPAGMIERIGIPAGVGAGVALVWASAS</sequence>
<proteinExistence type="predicted"/>
<dbReference type="InterPro" id="IPR006016">
    <property type="entry name" value="UspA"/>
</dbReference>
<dbReference type="EMBL" id="JABEMD010000031">
    <property type="protein sequence ID" value="NNH12653.1"/>
    <property type="molecule type" value="Genomic_DNA"/>
</dbReference>
<evidence type="ECO:0000313" key="2">
    <source>
        <dbReference type="Proteomes" id="UP000542973"/>
    </source>
</evidence>
<gene>
    <name evidence="1" type="ORF">HLB16_17420</name>
</gene>